<evidence type="ECO:0000313" key="3">
    <source>
        <dbReference type="Proteomes" id="UP000239861"/>
    </source>
</evidence>
<keyword evidence="1" id="KW-1133">Transmembrane helix</keyword>
<keyword evidence="1" id="KW-0812">Transmembrane</keyword>
<dbReference type="Proteomes" id="UP000239861">
    <property type="component" value="Unassembled WGS sequence"/>
</dbReference>
<keyword evidence="1" id="KW-0472">Membrane</keyword>
<dbReference type="AlphaFoldDB" id="A0AB37A1J3"/>
<protein>
    <submittedName>
        <fullName evidence="2">Uncharacterized protein</fullName>
    </submittedName>
</protein>
<organism evidence="2 3">
    <name type="scientific">Malaciobacter marinus</name>
    <dbReference type="NCBI Taxonomy" id="505249"/>
    <lineage>
        <taxon>Bacteria</taxon>
        <taxon>Pseudomonadati</taxon>
        <taxon>Campylobacterota</taxon>
        <taxon>Epsilonproteobacteria</taxon>
        <taxon>Campylobacterales</taxon>
        <taxon>Arcobacteraceae</taxon>
        <taxon>Malaciobacter</taxon>
    </lineage>
</organism>
<sequence length="41" mass="4869">MKLIIKIISLFIVSFLIVSIISFVIEPRAIKKIYSWQEIFK</sequence>
<comment type="caution">
    <text evidence="2">The sequence shown here is derived from an EMBL/GenBank/DDBJ whole genome shotgun (WGS) entry which is preliminary data.</text>
</comment>
<dbReference type="EMBL" id="PTIW01000001">
    <property type="protein sequence ID" value="PPK63002.1"/>
    <property type="molecule type" value="Genomic_DNA"/>
</dbReference>
<evidence type="ECO:0000313" key="2">
    <source>
        <dbReference type="EMBL" id="PPK63002.1"/>
    </source>
</evidence>
<proteinExistence type="predicted"/>
<accession>A0AB37A1J3</accession>
<feature type="transmembrane region" description="Helical" evidence="1">
    <location>
        <begin position="7"/>
        <end position="25"/>
    </location>
</feature>
<evidence type="ECO:0000256" key="1">
    <source>
        <dbReference type="SAM" id="Phobius"/>
    </source>
</evidence>
<reference evidence="2 3" key="1">
    <citation type="submission" date="2018-02" db="EMBL/GenBank/DDBJ databases">
        <title>Subsurface microbial communities from deep shales in Ohio and West Virginia, USA.</title>
        <authorList>
            <person name="Wrighton K."/>
        </authorList>
    </citation>
    <scope>NUCLEOTIDE SEQUENCE [LARGE SCALE GENOMIC DNA]</scope>
    <source>
        <strain evidence="2 3">MARC-MIP3H16</strain>
    </source>
</reference>
<dbReference type="RefSeq" id="WP_265734244.1">
    <property type="nucleotide sequence ID" value="NZ_CP157576.1"/>
</dbReference>
<name>A0AB37A1J3_9BACT</name>
<gene>
    <name evidence="2" type="ORF">B0F89_101202</name>
</gene>